<dbReference type="VEuPathDB" id="FungiDB:JI435_405250"/>
<proteinExistence type="predicted"/>
<feature type="region of interest" description="Disordered" evidence="1">
    <location>
        <begin position="1"/>
        <end position="20"/>
    </location>
</feature>
<dbReference type="AlphaFoldDB" id="A0A7U2EYA2"/>
<dbReference type="Proteomes" id="UP000663193">
    <property type="component" value="Chromosome 4"/>
</dbReference>
<dbReference type="EMBL" id="CP069026">
    <property type="protein sequence ID" value="QRC94143.1"/>
    <property type="molecule type" value="Genomic_DNA"/>
</dbReference>
<keyword evidence="3" id="KW-1185">Reference proteome</keyword>
<name>A0A7U2EYA2_PHANO</name>
<gene>
    <name evidence="2" type="ORF">JI435_405250</name>
</gene>
<evidence type="ECO:0000313" key="2">
    <source>
        <dbReference type="EMBL" id="QRC94143.1"/>
    </source>
</evidence>
<accession>A0A7U2EYA2</accession>
<protein>
    <submittedName>
        <fullName evidence="2">Uncharacterized protein</fullName>
    </submittedName>
</protein>
<sequence length="116" mass="12585">MPEQEDRGGGSYNKHITIENSPARVLQSQQEDQALAMCSHPSLSDMCLGAAGKPSCRLYNHRATGKAKYYMNGKQIHMSGVWCMLNNPIHALPVSLGMARTSFMISDSLSPTTATG</sequence>
<evidence type="ECO:0000313" key="3">
    <source>
        <dbReference type="Proteomes" id="UP000663193"/>
    </source>
</evidence>
<evidence type="ECO:0000256" key="1">
    <source>
        <dbReference type="SAM" id="MobiDB-lite"/>
    </source>
</evidence>
<reference evidence="3" key="1">
    <citation type="journal article" date="2021" name="BMC Genomics">
        <title>Chromosome-level genome assembly and manually-curated proteome of model necrotroph Parastagonospora nodorum Sn15 reveals a genome-wide trove of candidate effector homologs, and redundancy of virulence-related functions within an accessory chromosome.</title>
        <authorList>
            <person name="Bertazzoni S."/>
            <person name="Jones D.A.B."/>
            <person name="Phan H.T."/>
            <person name="Tan K.-C."/>
            <person name="Hane J.K."/>
        </authorList>
    </citation>
    <scope>NUCLEOTIDE SEQUENCE [LARGE SCALE GENOMIC DNA]</scope>
    <source>
        <strain evidence="3">SN15 / ATCC MYA-4574 / FGSC 10173)</strain>
    </source>
</reference>
<organism evidence="2 3">
    <name type="scientific">Phaeosphaeria nodorum (strain SN15 / ATCC MYA-4574 / FGSC 10173)</name>
    <name type="common">Glume blotch fungus</name>
    <name type="synonym">Parastagonospora nodorum</name>
    <dbReference type="NCBI Taxonomy" id="321614"/>
    <lineage>
        <taxon>Eukaryota</taxon>
        <taxon>Fungi</taxon>
        <taxon>Dikarya</taxon>
        <taxon>Ascomycota</taxon>
        <taxon>Pezizomycotina</taxon>
        <taxon>Dothideomycetes</taxon>
        <taxon>Pleosporomycetidae</taxon>
        <taxon>Pleosporales</taxon>
        <taxon>Pleosporineae</taxon>
        <taxon>Phaeosphaeriaceae</taxon>
        <taxon>Parastagonospora</taxon>
    </lineage>
</organism>